<keyword evidence="4" id="KW-1185">Reference proteome</keyword>
<feature type="region of interest" description="Disordered" evidence="1">
    <location>
        <begin position="476"/>
        <end position="519"/>
    </location>
</feature>
<accession>A0A316F8C8</accession>
<sequence>MANATNGPVDPDAGTDRRGRAARSRTEAAQPPVDETPARRRTVAASTTGRSPLTAPAEPARKSVRRSATGETTGRSRSATGEAAGKTGETPVKSTSSRTATGRAPARKTATAPVEPERKSATGRAPARGPATAPVEPERKSAAGRTPARRPATAPVEPPVPGEDLAGERATEEKPSRRRSAARAMPAPPEPPAPAVSAPENHEPPPPLTRGILELAAERVAASRPRPAEPEPLGPADDPMAAPGVHVNPRATGTRRTRAGSRPPAPPEPVPWDGRSAENGWLGVLPGQDVETLIRPEPPAEPTVGADPDDQYPRTRNRGLPPSLRLPAELPDNLWPPKSMLERNLAENIHVPAPVPPRVEDPWEAEEPEPPEVVADEDLSVAAPEQHRSTVEIRRPEEAEPEFLPSVLEHPEAESEYVPAHSRTTGPARHAVTETAAARRVRRRRRTLLVAYLLMVVLILVVGNELRDDERPLAPGREAAQRANEPAAVEPAPQATGDVPAKIDADGDGESAAKGKSGEFGYAAERGPMLGDGGRLYRFRVAVEKNVDDTSPTEFAEVIDESLGDERSWINDGRLRLRRVPKAADADFTIYLASAKTSEEMCATGGLDTEGYTSCRVPGQVIINADRWADAVPDYDGELDTYRRYAINHEVGHELGHGHEACPGEGEKAPVMQQQTFGLKGCTPNPWPYLDGKRYTGEPVA</sequence>
<gene>
    <name evidence="3" type="ORF">BC793_11577</name>
</gene>
<dbReference type="Gene3D" id="3.40.390.10">
    <property type="entry name" value="Collagenase (Catalytic Domain)"/>
    <property type="match status" value="1"/>
</dbReference>
<reference evidence="3 4" key="1">
    <citation type="submission" date="2018-05" db="EMBL/GenBank/DDBJ databases">
        <title>Genomic Encyclopedia of Archaeal and Bacterial Type Strains, Phase II (KMG-II): from individual species to whole genera.</title>
        <authorList>
            <person name="Goeker M."/>
        </authorList>
    </citation>
    <scope>NUCLEOTIDE SEQUENCE [LARGE SCALE GENOMIC DNA]</scope>
    <source>
        <strain evidence="3 4">DSM 45184</strain>
    </source>
</reference>
<evidence type="ECO:0000313" key="4">
    <source>
        <dbReference type="Proteomes" id="UP000245697"/>
    </source>
</evidence>
<feature type="compositionally biased region" description="Low complexity" evidence="1">
    <location>
        <begin position="143"/>
        <end position="155"/>
    </location>
</feature>
<evidence type="ECO:0000313" key="3">
    <source>
        <dbReference type="EMBL" id="PWK41991.1"/>
    </source>
</evidence>
<feature type="domain" description="DUF3152" evidence="2">
    <location>
        <begin position="509"/>
        <end position="680"/>
    </location>
</feature>
<dbReference type="InterPro" id="IPR022603">
    <property type="entry name" value="DUF3152"/>
</dbReference>
<feature type="compositionally biased region" description="Polar residues" evidence="1">
    <location>
        <begin position="69"/>
        <end position="79"/>
    </location>
</feature>
<dbReference type="EMBL" id="QGGR01000015">
    <property type="protein sequence ID" value="PWK41991.1"/>
    <property type="molecule type" value="Genomic_DNA"/>
</dbReference>
<feature type="compositionally biased region" description="Basic and acidic residues" evidence="1">
    <location>
        <begin position="501"/>
        <end position="517"/>
    </location>
</feature>
<dbReference type="Pfam" id="PF11350">
    <property type="entry name" value="DUF3152"/>
    <property type="match status" value="1"/>
</dbReference>
<evidence type="ECO:0000259" key="2">
    <source>
        <dbReference type="Pfam" id="PF11350"/>
    </source>
</evidence>
<protein>
    <submittedName>
        <fullName evidence="3">Uncharacterized protein DUF3152</fullName>
    </submittedName>
</protein>
<dbReference type="Proteomes" id="UP000245697">
    <property type="component" value="Unassembled WGS sequence"/>
</dbReference>
<organism evidence="3 4">
    <name type="scientific">Actinoplanes xinjiangensis</name>
    <dbReference type="NCBI Taxonomy" id="512350"/>
    <lineage>
        <taxon>Bacteria</taxon>
        <taxon>Bacillati</taxon>
        <taxon>Actinomycetota</taxon>
        <taxon>Actinomycetes</taxon>
        <taxon>Micromonosporales</taxon>
        <taxon>Micromonosporaceae</taxon>
        <taxon>Actinoplanes</taxon>
    </lineage>
</organism>
<feature type="compositionally biased region" description="Basic and acidic residues" evidence="1">
    <location>
        <begin position="166"/>
        <end position="175"/>
    </location>
</feature>
<comment type="caution">
    <text evidence="3">The sequence shown here is derived from an EMBL/GenBank/DDBJ whole genome shotgun (WGS) entry which is preliminary data.</text>
</comment>
<dbReference type="GO" id="GO:0008237">
    <property type="term" value="F:metallopeptidase activity"/>
    <property type="evidence" value="ECO:0007669"/>
    <property type="project" value="InterPro"/>
</dbReference>
<name>A0A316F8C8_9ACTN</name>
<feature type="region of interest" description="Disordered" evidence="1">
    <location>
        <begin position="1"/>
        <end position="332"/>
    </location>
</feature>
<evidence type="ECO:0000256" key="1">
    <source>
        <dbReference type="SAM" id="MobiDB-lite"/>
    </source>
</evidence>
<dbReference type="AlphaFoldDB" id="A0A316F8C8"/>
<dbReference type="SUPFAM" id="SSF55486">
    <property type="entry name" value="Metalloproteases ('zincins'), catalytic domain"/>
    <property type="match status" value="1"/>
</dbReference>
<dbReference type="InterPro" id="IPR024079">
    <property type="entry name" value="MetalloPept_cat_dom_sf"/>
</dbReference>
<feature type="compositionally biased region" description="Low complexity" evidence="1">
    <location>
        <begin position="122"/>
        <end position="134"/>
    </location>
</feature>
<proteinExistence type="predicted"/>